<keyword evidence="7" id="KW-0067">ATP-binding</keyword>
<dbReference type="Pfam" id="PF00954">
    <property type="entry name" value="S_locus_glycop"/>
    <property type="match status" value="1"/>
</dbReference>
<feature type="transmembrane region" description="Helical" evidence="12">
    <location>
        <begin position="331"/>
        <end position="352"/>
    </location>
</feature>
<dbReference type="SUPFAM" id="SSF56112">
    <property type="entry name" value="Protein kinase-like (PK-like)"/>
    <property type="match status" value="1"/>
</dbReference>
<dbReference type="InterPro" id="IPR001245">
    <property type="entry name" value="Ser-Thr/Tyr_kinase_cat_dom"/>
</dbReference>
<dbReference type="InterPro" id="IPR011009">
    <property type="entry name" value="Kinase-like_dom_sf"/>
</dbReference>
<name>A0AAV5MM29_9ROSI</name>
<dbReference type="InterPro" id="IPR000719">
    <property type="entry name" value="Prot_kinase_dom"/>
</dbReference>
<dbReference type="PROSITE" id="PS50948">
    <property type="entry name" value="PAN"/>
    <property type="match status" value="1"/>
</dbReference>
<evidence type="ECO:0000256" key="2">
    <source>
        <dbReference type="ARBA" id="ARBA00022527"/>
    </source>
</evidence>
<dbReference type="Gene3D" id="3.30.200.20">
    <property type="entry name" value="Phosphorylase Kinase, domain 1"/>
    <property type="match status" value="1"/>
</dbReference>
<evidence type="ECO:0000256" key="3">
    <source>
        <dbReference type="ARBA" id="ARBA00022679"/>
    </source>
</evidence>
<dbReference type="GO" id="GO:0004674">
    <property type="term" value="F:protein serine/threonine kinase activity"/>
    <property type="evidence" value="ECO:0007669"/>
    <property type="project" value="UniProtKB-KW"/>
</dbReference>
<feature type="domain" description="Protein kinase" evidence="13">
    <location>
        <begin position="387"/>
        <end position="478"/>
    </location>
</feature>
<dbReference type="InterPro" id="IPR003609">
    <property type="entry name" value="Pan_app"/>
</dbReference>
<dbReference type="FunFam" id="3.30.200.20:FF:000195">
    <property type="entry name" value="G-type lectin S-receptor-like serine/threonine-protein kinase"/>
    <property type="match status" value="1"/>
</dbReference>
<keyword evidence="6" id="KW-0418">Kinase</keyword>
<dbReference type="EMBL" id="BPVZ01000378">
    <property type="protein sequence ID" value="GKV50567.1"/>
    <property type="molecule type" value="Genomic_DNA"/>
</dbReference>
<keyword evidence="5" id="KW-0547">Nucleotide-binding</keyword>
<dbReference type="SUPFAM" id="SSF51110">
    <property type="entry name" value="alpha-D-mannose-specific plant lectins"/>
    <property type="match status" value="1"/>
</dbReference>
<dbReference type="GO" id="GO:0048544">
    <property type="term" value="P:recognition of pollen"/>
    <property type="evidence" value="ECO:0007669"/>
    <property type="project" value="InterPro"/>
</dbReference>
<keyword evidence="12" id="KW-0472">Membrane</keyword>
<evidence type="ECO:0000256" key="12">
    <source>
        <dbReference type="SAM" id="Phobius"/>
    </source>
</evidence>
<feature type="domain" description="Bulb-type lectin" evidence="14">
    <location>
        <begin position="1"/>
        <end position="97"/>
    </location>
</feature>
<evidence type="ECO:0000256" key="8">
    <source>
        <dbReference type="ARBA" id="ARBA00023157"/>
    </source>
</evidence>
<dbReference type="GO" id="GO:0005524">
    <property type="term" value="F:ATP binding"/>
    <property type="evidence" value="ECO:0007669"/>
    <property type="project" value="UniProtKB-KW"/>
</dbReference>
<evidence type="ECO:0000256" key="6">
    <source>
        <dbReference type="ARBA" id="ARBA00022777"/>
    </source>
</evidence>
<protein>
    <recommendedName>
        <fullName evidence="1">non-specific serine/threonine protein kinase</fullName>
        <ecNumber evidence="1">2.7.11.1</ecNumber>
    </recommendedName>
</protein>
<comment type="caution">
    <text evidence="16">The sequence shown here is derived from an EMBL/GenBank/DDBJ whole genome shotgun (WGS) entry which is preliminary data.</text>
</comment>
<keyword evidence="17" id="KW-1185">Reference proteome</keyword>
<dbReference type="EC" id="2.7.11.1" evidence="1"/>
<dbReference type="Pfam" id="PF08276">
    <property type="entry name" value="PAN_2"/>
    <property type="match status" value="1"/>
</dbReference>
<evidence type="ECO:0000259" key="15">
    <source>
        <dbReference type="PROSITE" id="PS50948"/>
    </source>
</evidence>
<dbReference type="AlphaFoldDB" id="A0AAV5MM29"/>
<dbReference type="CDD" id="cd00028">
    <property type="entry name" value="B_lectin"/>
    <property type="match status" value="1"/>
</dbReference>
<comment type="catalytic activity">
    <reaction evidence="11">
        <text>L-seryl-[protein] + ATP = O-phospho-L-seryl-[protein] + ADP + H(+)</text>
        <dbReference type="Rhea" id="RHEA:17989"/>
        <dbReference type="Rhea" id="RHEA-COMP:9863"/>
        <dbReference type="Rhea" id="RHEA-COMP:11604"/>
        <dbReference type="ChEBI" id="CHEBI:15378"/>
        <dbReference type="ChEBI" id="CHEBI:29999"/>
        <dbReference type="ChEBI" id="CHEBI:30616"/>
        <dbReference type="ChEBI" id="CHEBI:83421"/>
        <dbReference type="ChEBI" id="CHEBI:456216"/>
        <dbReference type="EC" id="2.7.11.1"/>
    </reaction>
</comment>
<evidence type="ECO:0000256" key="5">
    <source>
        <dbReference type="ARBA" id="ARBA00022741"/>
    </source>
</evidence>
<keyword evidence="9" id="KW-0325">Glycoprotein</keyword>
<evidence type="ECO:0000313" key="17">
    <source>
        <dbReference type="Proteomes" id="UP001054252"/>
    </source>
</evidence>
<evidence type="ECO:0000259" key="14">
    <source>
        <dbReference type="PROSITE" id="PS50927"/>
    </source>
</evidence>
<dbReference type="InterPro" id="IPR000858">
    <property type="entry name" value="S_locus_glycoprot_dom"/>
</dbReference>
<dbReference type="InterPro" id="IPR001480">
    <property type="entry name" value="Bulb-type_lectin_dom"/>
</dbReference>
<evidence type="ECO:0000256" key="4">
    <source>
        <dbReference type="ARBA" id="ARBA00022729"/>
    </source>
</evidence>
<accession>A0AAV5MM29</accession>
<evidence type="ECO:0000259" key="13">
    <source>
        <dbReference type="PROSITE" id="PS50011"/>
    </source>
</evidence>
<evidence type="ECO:0000256" key="1">
    <source>
        <dbReference type="ARBA" id="ARBA00012513"/>
    </source>
</evidence>
<dbReference type="Pfam" id="PF01453">
    <property type="entry name" value="B_lectin"/>
    <property type="match status" value="1"/>
</dbReference>
<keyword evidence="12" id="KW-1133">Transmembrane helix</keyword>
<comment type="catalytic activity">
    <reaction evidence="10">
        <text>L-threonyl-[protein] + ATP = O-phospho-L-threonyl-[protein] + ADP + H(+)</text>
        <dbReference type="Rhea" id="RHEA:46608"/>
        <dbReference type="Rhea" id="RHEA-COMP:11060"/>
        <dbReference type="Rhea" id="RHEA-COMP:11605"/>
        <dbReference type="ChEBI" id="CHEBI:15378"/>
        <dbReference type="ChEBI" id="CHEBI:30013"/>
        <dbReference type="ChEBI" id="CHEBI:30616"/>
        <dbReference type="ChEBI" id="CHEBI:61977"/>
        <dbReference type="ChEBI" id="CHEBI:456216"/>
        <dbReference type="EC" id="2.7.11.1"/>
    </reaction>
</comment>
<evidence type="ECO:0000256" key="11">
    <source>
        <dbReference type="ARBA" id="ARBA00048679"/>
    </source>
</evidence>
<reference evidence="16 17" key="1">
    <citation type="journal article" date="2021" name="Commun. Biol.">
        <title>The genome of Shorea leprosula (Dipterocarpaceae) highlights the ecological relevance of drought in aseasonal tropical rainforests.</title>
        <authorList>
            <person name="Ng K.K.S."/>
            <person name="Kobayashi M.J."/>
            <person name="Fawcett J.A."/>
            <person name="Hatakeyama M."/>
            <person name="Paape T."/>
            <person name="Ng C.H."/>
            <person name="Ang C.C."/>
            <person name="Tnah L.H."/>
            <person name="Lee C.T."/>
            <person name="Nishiyama T."/>
            <person name="Sese J."/>
            <person name="O'Brien M.J."/>
            <person name="Copetti D."/>
            <person name="Mohd Noor M.I."/>
            <person name="Ong R.C."/>
            <person name="Putra M."/>
            <person name="Sireger I.Z."/>
            <person name="Indrioko S."/>
            <person name="Kosugi Y."/>
            <person name="Izuno A."/>
            <person name="Isagi Y."/>
            <person name="Lee S.L."/>
            <person name="Shimizu K.K."/>
        </authorList>
    </citation>
    <scope>NUCLEOTIDE SEQUENCE [LARGE SCALE GENOMIC DNA]</scope>
    <source>
        <strain evidence="16">214</strain>
    </source>
</reference>
<organism evidence="16 17">
    <name type="scientific">Rubroshorea leprosula</name>
    <dbReference type="NCBI Taxonomy" id="152421"/>
    <lineage>
        <taxon>Eukaryota</taxon>
        <taxon>Viridiplantae</taxon>
        <taxon>Streptophyta</taxon>
        <taxon>Embryophyta</taxon>
        <taxon>Tracheophyta</taxon>
        <taxon>Spermatophyta</taxon>
        <taxon>Magnoliopsida</taxon>
        <taxon>eudicotyledons</taxon>
        <taxon>Gunneridae</taxon>
        <taxon>Pentapetalae</taxon>
        <taxon>rosids</taxon>
        <taxon>malvids</taxon>
        <taxon>Malvales</taxon>
        <taxon>Dipterocarpaceae</taxon>
        <taxon>Rubroshorea</taxon>
    </lineage>
</organism>
<gene>
    <name evidence="16" type="ORF">SLEP1_g57269</name>
</gene>
<evidence type="ECO:0000256" key="9">
    <source>
        <dbReference type="ARBA" id="ARBA00023180"/>
    </source>
</evidence>
<keyword evidence="3" id="KW-0808">Transferase</keyword>
<evidence type="ECO:0000313" key="16">
    <source>
        <dbReference type="EMBL" id="GKV50567.1"/>
    </source>
</evidence>
<dbReference type="Pfam" id="PF07714">
    <property type="entry name" value="PK_Tyr_Ser-Thr"/>
    <property type="match status" value="1"/>
</dbReference>
<keyword evidence="8" id="KW-1015">Disulfide bond</keyword>
<dbReference type="InterPro" id="IPR036426">
    <property type="entry name" value="Bulb-type_lectin_dom_sf"/>
</dbReference>
<dbReference type="Gene3D" id="2.90.10.10">
    <property type="entry name" value="Bulb-type lectin domain"/>
    <property type="match status" value="1"/>
</dbReference>
<sequence>MELISSPHSKILVMAEPSKVSGQAVVWVATRCSPINGLSGVLMINSTSNLVLLSQNRSVVWASNSKTEAQNPIVQLLDSGNLVLKDRIAGKLEILLWQSFDYPTDTLLAGMKLGWDSRIGLNRQLSAWKSQDDPCPGDFTYGMEPYNFPDTVMLEGSKKYFRIEGSIWKEDTGILFSHYPRDDCDNYGTCGTYGTCVNSVLPPCQCLKGFKFKSHEGNSMDWYQGCVHNNPLDCQKGDGFIKFGGLKLPDTEHSWVNESMDLNQCRAKCLENCSCMAYTTLDIKEASGYAIWYGDLLDLKQVQLSGQDLYIRMSAADSDHEETKGKNKMKAALIIAITALVVISLIVITYYISRSRRENGWSNERQNEDMELLLFDLAVISKATNDFYSHNKLGEGGFGPVYKGTMPDAKEIAVKRLSKSSRQGLVELKNEVALIAKLQHRNLEKLLGCCIQGEEKMLIYEYMPNKSLDFFIFGFVFL</sequence>
<proteinExistence type="predicted"/>
<dbReference type="PANTHER" id="PTHR32444:SF234">
    <property type="entry name" value="RECEPTOR-LIKE SERINE_THREONINE-PROTEIN KINASE"/>
    <property type="match status" value="1"/>
</dbReference>
<dbReference type="CDD" id="cd01098">
    <property type="entry name" value="PAN_AP_plant"/>
    <property type="match status" value="1"/>
</dbReference>
<dbReference type="Proteomes" id="UP001054252">
    <property type="component" value="Unassembled WGS sequence"/>
</dbReference>
<dbReference type="SMART" id="SM00108">
    <property type="entry name" value="B_lectin"/>
    <property type="match status" value="1"/>
</dbReference>
<keyword evidence="4" id="KW-0732">Signal</keyword>
<dbReference type="PANTHER" id="PTHR32444">
    <property type="entry name" value="BULB-TYPE LECTIN DOMAIN-CONTAINING PROTEIN"/>
    <property type="match status" value="1"/>
</dbReference>
<keyword evidence="12" id="KW-0812">Transmembrane</keyword>
<dbReference type="PROSITE" id="PS50927">
    <property type="entry name" value="BULB_LECTIN"/>
    <property type="match status" value="1"/>
</dbReference>
<evidence type="ECO:0000256" key="10">
    <source>
        <dbReference type="ARBA" id="ARBA00047899"/>
    </source>
</evidence>
<keyword evidence="2" id="KW-0723">Serine/threonine-protein kinase</keyword>
<dbReference type="SMART" id="SM00473">
    <property type="entry name" value="PAN_AP"/>
    <property type="match status" value="1"/>
</dbReference>
<dbReference type="PROSITE" id="PS50011">
    <property type="entry name" value="PROTEIN_KINASE_DOM"/>
    <property type="match status" value="1"/>
</dbReference>
<evidence type="ECO:0000256" key="7">
    <source>
        <dbReference type="ARBA" id="ARBA00022840"/>
    </source>
</evidence>
<feature type="domain" description="Apple" evidence="15">
    <location>
        <begin position="234"/>
        <end position="315"/>
    </location>
</feature>